<keyword evidence="2" id="KW-1185">Reference proteome</keyword>
<proteinExistence type="predicted"/>
<organism evidence="1 2">
    <name type="scientific">Prunus persica</name>
    <name type="common">Peach</name>
    <name type="synonym">Amygdalus persica</name>
    <dbReference type="NCBI Taxonomy" id="3760"/>
    <lineage>
        <taxon>Eukaryota</taxon>
        <taxon>Viridiplantae</taxon>
        <taxon>Streptophyta</taxon>
        <taxon>Embryophyta</taxon>
        <taxon>Tracheophyta</taxon>
        <taxon>Spermatophyta</taxon>
        <taxon>Magnoliopsida</taxon>
        <taxon>eudicotyledons</taxon>
        <taxon>Gunneridae</taxon>
        <taxon>Pentapetalae</taxon>
        <taxon>rosids</taxon>
        <taxon>fabids</taxon>
        <taxon>Rosales</taxon>
        <taxon>Rosaceae</taxon>
        <taxon>Amygdaloideae</taxon>
        <taxon>Amygdaleae</taxon>
        <taxon>Prunus</taxon>
    </lineage>
</organism>
<dbReference type="EMBL" id="CM007655">
    <property type="protein sequence ID" value="ONI08815.1"/>
    <property type="molecule type" value="Genomic_DNA"/>
</dbReference>
<dbReference type="Gramene" id="ONI08815">
    <property type="protein sequence ID" value="ONI08815"/>
    <property type="gene ID" value="PRUPE_5G202100"/>
</dbReference>
<reference evidence="1 2" key="1">
    <citation type="journal article" date="2013" name="Nat. Genet.">
        <title>The high-quality draft genome of peach (Prunus persica) identifies unique patterns of genetic diversity, domestication and genome evolution.</title>
        <authorList>
            <consortium name="International Peach Genome Initiative"/>
            <person name="Verde I."/>
            <person name="Abbott A.G."/>
            <person name="Scalabrin S."/>
            <person name="Jung S."/>
            <person name="Shu S."/>
            <person name="Marroni F."/>
            <person name="Zhebentyayeva T."/>
            <person name="Dettori M.T."/>
            <person name="Grimwood J."/>
            <person name="Cattonaro F."/>
            <person name="Zuccolo A."/>
            <person name="Rossini L."/>
            <person name="Jenkins J."/>
            <person name="Vendramin E."/>
            <person name="Meisel L.A."/>
            <person name="Decroocq V."/>
            <person name="Sosinski B."/>
            <person name="Prochnik S."/>
            <person name="Mitros T."/>
            <person name="Policriti A."/>
            <person name="Cipriani G."/>
            <person name="Dondini L."/>
            <person name="Ficklin S."/>
            <person name="Goodstein D.M."/>
            <person name="Xuan P."/>
            <person name="Del Fabbro C."/>
            <person name="Aramini V."/>
            <person name="Copetti D."/>
            <person name="Gonzalez S."/>
            <person name="Horner D.S."/>
            <person name="Falchi R."/>
            <person name="Lucas S."/>
            <person name="Mica E."/>
            <person name="Maldonado J."/>
            <person name="Lazzari B."/>
            <person name="Bielenberg D."/>
            <person name="Pirona R."/>
            <person name="Miculan M."/>
            <person name="Barakat A."/>
            <person name="Testolin R."/>
            <person name="Stella A."/>
            <person name="Tartarini S."/>
            <person name="Tonutti P."/>
            <person name="Arus P."/>
            <person name="Orellana A."/>
            <person name="Wells C."/>
            <person name="Main D."/>
            <person name="Vizzotto G."/>
            <person name="Silva H."/>
            <person name="Salamini F."/>
            <person name="Schmutz J."/>
            <person name="Morgante M."/>
            <person name="Rokhsar D.S."/>
        </authorList>
    </citation>
    <scope>NUCLEOTIDE SEQUENCE [LARGE SCALE GENOMIC DNA]</scope>
    <source>
        <strain evidence="2">cv. Nemared</strain>
    </source>
</reference>
<accession>M5WF20</accession>
<name>M5WF20_PRUPE</name>
<dbReference type="Proteomes" id="UP000006882">
    <property type="component" value="Chromosome G5"/>
</dbReference>
<protein>
    <submittedName>
        <fullName evidence="1">Uncharacterized protein</fullName>
    </submittedName>
</protein>
<gene>
    <name evidence="1" type="ORF">PRUPE_5G202100</name>
</gene>
<sequence length="119" mass="13164">MAMAIDLLLVSSRGGRKAGGVEVGFVRVAGGAITLVEGKPTCSSVAIFISTLFSTLDFIELMFNSSATCTFWLIEDRHVRKCDHIATQTISAFFFHVRGKCLFVFFFSPVSIEFSWKLK</sequence>
<evidence type="ECO:0000313" key="2">
    <source>
        <dbReference type="Proteomes" id="UP000006882"/>
    </source>
</evidence>
<dbReference type="AlphaFoldDB" id="M5WF20"/>
<evidence type="ECO:0000313" key="1">
    <source>
        <dbReference type="EMBL" id="ONI08815.1"/>
    </source>
</evidence>
<dbReference type="HOGENOM" id="CLU_2065542_0_0_1"/>